<evidence type="ECO:0000313" key="3">
    <source>
        <dbReference type="Proteomes" id="UP001597349"/>
    </source>
</evidence>
<reference evidence="3" key="1">
    <citation type="journal article" date="2019" name="Int. J. Syst. Evol. Microbiol.">
        <title>The Global Catalogue of Microorganisms (GCM) 10K type strain sequencing project: providing services to taxonomists for standard genome sequencing and annotation.</title>
        <authorList>
            <consortium name="The Broad Institute Genomics Platform"/>
            <consortium name="The Broad Institute Genome Sequencing Center for Infectious Disease"/>
            <person name="Wu L."/>
            <person name="Ma J."/>
        </authorList>
    </citation>
    <scope>NUCLEOTIDE SEQUENCE [LARGE SCALE GENOMIC DNA]</scope>
    <source>
        <strain evidence="3">CGMCC 1.16226</strain>
    </source>
</reference>
<feature type="transmembrane region" description="Helical" evidence="1">
    <location>
        <begin position="36"/>
        <end position="56"/>
    </location>
</feature>
<gene>
    <name evidence="2" type="ORF">ACFSQT_03340</name>
</gene>
<proteinExistence type="predicted"/>
<sequence>MKDSEHPFFRPLWRRVAVVAVCVIWSIIEFATGTPFWGMIALGFAGYGLWQFFYLYKPADERPADESKPADEAEPKE</sequence>
<organism evidence="2 3">
    <name type="scientific">Mesorhizobium calcicola</name>
    <dbReference type="NCBI Taxonomy" id="1300310"/>
    <lineage>
        <taxon>Bacteria</taxon>
        <taxon>Pseudomonadati</taxon>
        <taxon>Pseudomonadota</taxon>
        <taxon>Alphaproteobacteria</taxon>
        <taxon>Hyphomicrobiales</taxon>
        <taxon>Phyllobacteriaceae</taxon>
        <taxon>Mesorhizobium</taxon>
    </lineage>
</organism>
<evidence type="ECO:0000256" key="1">
    <source>
        <dbReference type="SAM" id="Phobius"/>
    </source>
</evidence>
<keyword evidence="1" id="KW-0472">Membrane</keyword>
<name>A0ABW4W8W3_9HYPH</name>
<dbReference type="EMBL" id="JBHUGY010000006">
    <property type="protein sequence ID" value="MFD2052185.1"/>
    <property type="molecule type" value="Genomic_DNA"/>
</dbReference>
<dbReference type="Proteomes" id="UP001597349">
    <property type="component" value="Unassembled WGS sequence"/>
</dbReference>
<dbReference type="RefSeq" id="WP_379017007.1">
    <property type="nucleotide sequence ID" value="NZ_JBHUGY010000006.1"/>
</dbReference>
<keyword evidence="3" id="KW-1185">Reference proteome</keyword>
<protein>
    <submittedName>
        <fullName evidence="2">DUF3329 domain-containing protein</fullName>
    </submittedName>
</protein>
<accession>A0ABW4W8W3</accession>
<keyword evidence="1" id="KW-0812">Transmembrane</keyword>
<keyword evidence="1" id="KW-1133">Transmembrane helix</keyword>
<feature type="transmembrane region" description="Helical" evidence="1">
    <location>
        <begin position="12"/>
        <end position="30"/>
    </location>
</feature>
<evidence type="ECO:0000313" key="2">
    <source>
        <dbReference type="EMBL" id="MFD2052185.1"/>
    </source>
</evidence>
<comment type="caution">
    <text evidence="2">The sequence shown here is derived from an EMBL/GenBank/DDBJ whole genome shotgun (WGS) entry which is preliminary data.</text>
</comment>